<reference evidence="1 2" key="1">
    <citation type="submission" date="2024-09" db="EMBL/GenBank/DDBJ databases">
        <title>Chromosome-scale assembly of Riccia fluitans.</title>
        <authorList>
            <person name="Paukszto L."/>
            <person name="Sawicki J."/>
            <person name="Karawczyk K."/>
            <person name="Piernik-Szablinska J."/>
            <person name="Szczecinska M."/>
            <person name="Mazdziarz M."/>
        </authorList>
    </citation>
    <scope>NUCLEOTIDE SEQUENCE [LARGE SCALE GENOMIC DNA]</scope>
    <source>
        <strain evidence="1">Rf_01</strain>
        <tissue evidence="1">Aerial parts of the thallus</tissue>
    </source>
</reference>
<evidence type="ECO:0000313" key="2">
    <source>
        <dbReference type="Proteomes" id="UP001605036"/>
    </source>
</evidence>
<name>A0ABD1YT70_9MARC</name>
<sequence length="188" mass="20490">MEKSRPGTIFTLPDVNLSILRTFENLSPELESCFSTGEHQSCLRPSSSFSSEDVVLHPSPVIPDLSEHRFAPCVSSEFRVSSGDQVDEPKIGSLREEEVITWLCEKESCPYGCAYGADSVIKKGGLYPVFWFGGAFAPPVAVGNVQIWIIGVHKSSGYPAKLIGAKPSQVPAKSGEFLRYDKMPSFSA</sequence>
<protein>
    <submittedName>
        <fullName evidence="1">Uncharacterized protein</fullName>
    </submittedName>
</protein>
<evidence type="ECO:0000313" key="1">
    <source>
        <dbReference type="EMBL" id="KAL2633964.1"/>
    </source>
</evidence>
<dbReference type="EMBL" id="JBHFFA010000003">
    <property type="protein sequence ID" value="KAL2633964.1"/>
    <property type="molecule type" value="Genomic_DNA"/>
</dbReference>
<gene>
    <name evidence="1" type="ORF">R1flu_005443</name>
</gene>
<comment type="caution">
    <text evidence="1">The sequence shown here is derived from an EMBL/GenBank/DDBJ whole genome shotgun (WGS) entry which is preliminary data.</text>
</comment>
<keyword evidence="2" id="KW-1185">Reference proteome</keyword>
<dbReference type="AlphaFoldDB" id="A0ABD1YT70"/>
<dbReference type="Proteomes" id="UP001605036">
    <property type="component" value="Unassembled WGS sequence"/>
</dbReference>
<proteinExistence type="predicted"/>
<organism evidence="1 2">
    <name type="scientific">Riccia fluitans</name>
    <dbReference type="NCBI Taxonomy" id="41844"/>
    <lineage>
        <taxon>Eukaryota</taxon>
        <taxon>Viridiplantae</taxon>
        <taxon>Streptophyta</taxon>
        <taxon>Embryophyta</taxon>
        <taxon>Marchantiophyta</taxon>
        <taxon>Marchantiopsida</taxon>
        <taxon>Marchantiidae</taxon>
        <taxon>Marchantiales</taxon>
        <taxon>Ricciaceae</taxon>
        <taxon>Riccia</taxon>
    </lineage>
</organism>
<accession>A0ABD1YT70</accession>